<gene>
    <name evidence="1" type="ORF">EV677_1340</name>
</gene>
<sequence>MNDQLLSLELPPAAMKQYINARQVFTAFEQALIPGSRLAVNLIGLRESLILQAKLNVVYEVGNVDLKTMDLLCHTDLGDAVVVGAGALYAYAAAAGIRLERDTLQSTVKLIHNYPDQPYEAIVIGIDGRMARMRAMQPSEYAKTDNLMADLVQLMIDDYRLYPPDDEDG</sequence>
<organism evidence="1 2">
    <name type="scientific">Herminiimonas fonticola</name>
    <dbReference type="NCBI Taxonomy" id="303380"/>
    <lineage>
        <taxon>Bacteria</taxon>
        <taxon>Pseudomonadati</taxon>
        <taxon>Pseudomonadota</taxon>
        <taxon>Betaproteobacteria</taxon>
        <taxon>Burkholderiales</taxon>
        <taxon>Oxalobacteraceae</taxon>
        <taxon>Herminiimonas</taxon>
    </lineage>
</organism>
<proteinExistence type="predicted"/>
<dbReference type="RefSeq" id="WP_112991473.1">
    <property type="nucleotide sequence ID" value="NZ_PTLZ01000001.1"/>
</dbReference>
<protein>
    <submittedName>
        <fullName evidence="1">Uncharacterized protein</fullName>
    </submittedName>
</protein>
<evidence type="ECO:0000313" key="1">
    <source>
        <dbReference type="EMBL" id="TDN94783.1"/>
    </source>
</evidence>
<dbReference type="AlphaFoldDB" id="A0A4R6GIL1"/>
<reference evidence="1 2" key="1">
    <citation type="submission" date="2019-03" db="EMBL/GenBank/DDBJ databases">
        <title>Genomic Encyclopedia of Type Strains, Phase IV (KMG-IV): sequencing the most valuable type-strain genomes for metagenomic binning, comparative biology and taxonomic classification.</title>
        <authorList>
            <person name="Goeker M."/>
        </authorList>
    </citation>
    <scope>NUCLEOTIDE SEQUENCE [LARGE SCALE GENOMIC DNA]</scope>
    <source>
        <strain evidence="1 2">DSM 18555</strain>
    </source>
</reference>
<keyword evidence="2" id="KW-1185">Reference proteome</keyword>
<comment type="caution">
    <text evidence="1">The sequence shown here is derived from an EMBL/GenBank/DDBJ whole genome shotgun (WGS) entry which is preliminary data.</text>
</comment>
<name>A0A4R6GIL1_9BURK</name>
<evidence type="ECO:0000313" key="2">
    <source>
        <dbReference type="Proteomes" id="UP000294737"/>
    </source>
</evidence>
<dbReference type="Proteomes" id="UP000294737">
    <property type="component" value="Unassembled WGS sequence"/>
</dbReference>
<accession>A0A4R6GIL1</accession>
<dbReference type="EMBL" id="SNWF01000004">
    <property type="protein sequence ID" value="TDN94783.1"/>
    <property type="molecule type" value="Genomic_DNA"/>
</dbReference>